<organism evidence="1 2">
    <name type="scientific">Fusarium decemcellulare</name>
    <dbReference type="NCBI Taxonomy" id="57161"/>
    <lineage>
        <taxon>Eukaryota</taxon>
        <taxon>Fungi</taxon>
        <taxon>Dikarya</taxon>
        <taxon>Ascomycota</taxon>
        <taxon>Pezizomycotina</taxon>
        <taxon>Sordariomycetes</taxon>
        <taxon>Hypocreomycetidae</taxon>
        <taxon>Hypocreales</taxon>
        <taxon>Nectriaceae</taxon>
        <taxon>Fusarium</taxon>
        <taxon>Fusarium decemcellulare species complex</taxon>
    </lineage>
</organism>
<comment type="caution">
    <text evidence="1">The sequence shown here is derived from an EMBL/GenBank/DDBJ whole genome shotgun (WGS) entry which is preliminary data.</text>
</comment>
<dbReference type="EMBL" id="JANRMS010000659">
    <property type="protein sequence ID" value="KAJ3536195.1"/>
    <property type="molecule type" value="Genomic_DNA"/>
</dbReference>
<keyword evidence="2" id="KW-1185">Reference proteome</keyword>
<proteinExistence type="predicted"/>
<gene>
    <name evidence="1" type="ORF">NM208_g6828</name>
</gene>
<reference evidence="1" key="1">
    <citation type="submission" date="2022-08" db="EMBL/GenBank/DDBJ databases">
        <title>Genome Sequence of Fusarium decemcellulare.</title>
        <authorList>
            <person name="Buettner E."/>
        </authorList>
    </citation>
    <scope>NUCLEOTIDE SEQUENCE</scope>
    <source>
        <strain evidence="1">Babe19</strain>
    </source>
</reference>
<evidence type="ECO:0000313" key="1">
    <source>
        <dbReference type="EMBL" id="KAJ3536195.1"/>
    </source>
</evidence>
<sequence>MRLSHLFALWVTATISLANACKTDEDCSLNGVCSKTYKPWSAKKESRKVCKCDPGWIGEDCGRLDLAPATRYTGYNSTYEPPSPEDFNIWPNASWGGRIIQDRHDASVFHLFTAQFTHGCGLRGWRPHSYIIRAESHDGPQGPYHYADTVSTNFRHNPDIVYSPADKKYLLYSIGVEYDKKFEKSFPLWTPKNPTSEIALGIKDYSIFTAESWDSDYELQYQATWNVSERENPWWTEDPFIWRDKRGNWHSLNHWMIDYVEHDGQQWPRVGSHLFSRKLTGPWHFKLQEAYSSNVTFTDGSWQVFKRRERPKLFFSNDGQVTPLYLTNGVQEMNQTGAAFTLIQPIGTKWKKFERSLGFGKARIYPLRKPKNHRLPIPRWKLSLSNGISSVFTAYIGVQRHSNDKGAALAHSQATSVIQKWISAAEGPSAFEQFTLIDGCDIEDTSIWVCYWTEAAKYKRGLDALSLPSIYSKLGHGRAFVGIWREAFATEVSRLETNYSGLDYLPGLAKIPGTTTEEHENSAYWGAARDRIPGSAYDLFPRSTGATPPENVPRGLGQYLVGTNYNNIAHIRSGQFWENCSQDEADAYERKLEPTLHTGLRYLWENAEETGAQGLRYLRNKDDSETYRLRKETCGAGFFTSLDALETWAKTHPSHLAIYRGALSHYKAFGDRRKLRTWHEVSVLRGGDAKFEYLNCVPETGVHQPQKITSTLNPPVAYSKPLVADISDSPAGTNLNLPLKNIEMLPETTWPSNFDIISDKCAGIIFNSHDLQVVYDDSTKMTMNDILNHQLPSTTVPNDLVAESSLQSCTINDLQYDTTSHVAMNRMFQENDIYKGSYQKRHIPFMLYSCYRFVEAGSLWQLSTEEAMFLEQRGCFHLPARPALDDFVKQYFLNIHPLLPTLDEGEFWTLYACKSRNTPPCPPVPLMVFQAMLFVSCSLVPLSVLRRLGFCSVQEAKLEFYGRAKALFDLDSSADEIIRAQTALLLSDCSLIKSGATSIYWLSTAIHCARSAGVDKYSINNCSERALSHLKRLWRCCILTDTLLALSLRVSLTIGPSDFDFGQDCLEEDDFSRELQCCSVYDACNKRNLVRMTCSLSELAVILRGCLAILFPQGSIKANSHPPKGIEQELQTCLDKLIAWYQNAGIEFDSPSPGSNVGQLPAFFSRMILMYYQALIYHHMLRHTITNAMGTTNVGESHVQSRLELDDALDEIGKDLTELARLDLIGNLPDHFVTLLAFPYAWRVLDAKAVNIESRRRESIRIALATYNEAMWKFLGISENTKSTLQCIEKILNRVKQMELCERRRYASNIYDTLGSDTLLVGGLAQLDHLPPSDSFWADLVENQPQAYLQVSRIIEEFLFCGPLR</sequence>
<name>A0ACC1SBI6_9HYPO</name>
<evidence type="ECO:0000313" key="2">
    <source>
        <dbReference type="Proteomes" id="UP001148629"/>
    </source>
</evidence>
<accession>A0ACC1SBI6</accession>
<protein>
    <submittedName>
        <fullName evidence="1">Uncharacterized protein</fullName>
    </submittedName>
</protein>
<dbReference type="Proteomes" id="UP001148629">
    <property type="component" value="Unassembled WGS sequence"/>
</dbReference>